<reference evidence="2" key="1">
    <citation type="submission" date="2017-02" db="EMBL/GenBank/DDBJ databases">
        <authorList>
            <person name="Regsiter A."/>
            <person name="William W."/>
        </authorList>
    </citation>
    <scope>NUCLEOTIDE SEQUENCE</scope>
    <source>
        <strain evidence="2">BdmA 4</strain>
    </source>
</reference>
<feature type="transmembrane region" description="Helical" evidence="1">
    <location>
        <begin position="12"/>
        <end position="30"/>
    </location>
</feature>
<name>A0A3P3XPV1_9SPIR</name>
<gene>
    <name evidence="2" type="ORF">SPIRO4BDMA_40641</name>
</gene>
<dbReference type="AlphaFoldDB" id="A0A3P3XPV1"/>
<keyword evidence="1" id="KW-0812">Transmembrane</keyword>
<evidence type="ECO:0000256" key="1">
    <source>
        <dbReference type="SAM" id="Phobius"/>
    </source>
</evidence>
<accession>A0A3P3XPV1</accession>
<evidence type="ECO:0000313" key="2">
    <source>
        <dbReference type="EMBL" id="SLM18069.1"/>
    </source>
</evidence>
<dbReference type="EMBL" id="FWDO01000004">
    <property type="protein sequence ID" value="SLM18069.1"/>
    <property type="molecule type" value="Genomic_DNA"/>
</dbReference>
<keyword evidence="1" id="KW-0472">Membrane</keyword>
<sequence>MHDLMAKFFRSPLAIGIVCGNALLAVGAALAGIAPVLVVVPLFVLVTGGELALALLSKPGAKAILGEQERERKEHDVDRLEETARLRKRLAMLRVENPEVKAAVERLVLAAGLYLESCAKGNERDPLVEEAVQNAVATVDGYLHLSDAGRIRARIDSEHGNTRQDLEQKTILSLDTSTRLIGEKLALPFGGIEGNHTVLDAMDGRQELEE</sequence>
<organism evidence="2">
    <name type="scientific">uncultured spirochete</name>
    <dbReference type="NCBI Taxonomy" id="156406"/>
    <lineage>
        <taxon>Bacteria</taxon>
        <taxon>Pseudomonadati</taxon>
        <taxon>Spirochaetota</taxon>
        <taxon>Spirochaetia</taxon>
        <taxon>Spirochaetales</taxon>
        <taxon>environmental samples</taxon>
    </lineage>
</organism>
<protein>
    <submittedName>
        <fullName evidence="2">Uncharacterized protein</fullName>
    </submittedName>
</protein>
<keyword evidence="1" id="KW-1133">Transmembrane helix</keyword>
<proteinExistence type="predicted"/>